<feature type="active site" evidence="10 12">
    <location>
        <position position="566"/>
    </location>
</feature>
<dbReference type="NCBIfam" id="NF000584">
    <property type="entry name" value="PRK00009.1"/>
    <property type="match status" value="1"/>
</dbReference>
<comment type="caution">
    <text evidence="13">The sequence shown here is derived from an EMBL/GenBank/DDBJ whole genome shotgun (WGS) entry which is preliminary data.</text>
</comment>
<comment type="function">
    <text evidence="2 10">Forms oxaloacetate, a four-carbon dicarboxylic acid source for the tricarboxylic acid cycle.</text>
</comment>
<dbReference type="PROSITE" id="PS00393">
    <property type="entry name" value="PEPCASE_2"/>
    <property type="match status" value="1"/>
</dbReference>
<organism evidence="13 14">
    <name type="scientific">Wenzhouxiangella sediminis</name>
    <dbReference type="NCBI Taxonomy" id="1792836"/>
    <lineage>
        <taxon>Bacteria</taxon>
        <taxon>Pseudomonadati</taxon>
        <taxon>Pseudomonadota</taxon>
        <taxon>Gammaproteobacteria</taxon>
        <taxon>Chromatiales</taxon>
        <taxon>Wenzhouxiangellaceae</taxon>
        <taxon>Wenzhouxiangella</taxon>
    </lineage>
</organism>
<dbReference type="Gene3D" id="1.20.1440.90">
    <property type="entry name" value="Phosphoenolpyruvate/pyruvate domain"/>
    <property type="match status" value="1"/>
</dbReference>
<dbReference type="InterPro" id="IPR021135">
    <property type="entry name" value="PEP_COase"/>
</dbReference>
<dbReference type="EMBL" id="QUZK01000046">
    <property type="protein sequence ID" value="RFF29518.1"/>
    <property type="molecule type" value="Genomic_DNA"/>
</dbReference>
<feature type="active site" evidence="10 11">
    <location>
        <position position="148"/>
    </location>
</feature>
<dbReference type="GO" id="GO:0000287">
    <property type="term" value="F:magnesium ion binding"/>
    <property type="evidence" value="ECO:0007669"/>
    <property type="project" value="UniProtKB-UniRule"/>
</dbReference>
<evidence type="ECO:0000256" key="3">
    <source>
        <dbReference type="ARBA" id="ARBA00008346"/>
    </source>
</evidence>
<dbReference type="GO" id="GO:0015977">
    <property type="term" value="P:carbon fixation"/>
    <property type="evidence" value="ECO:0007669"/>
    <property type="project" value="UniProtKB-UniRule"/>
</dbReference>
<dbReference type="GO" id="GO:0008964">
    <property type="term" value="F:phosphoenolpyruvate carboxylase activity"/>
    <property type="evidence" value="ECO:0007669"/>
    <property type="project" value="UniProtKB-UniRule"/>
</dbReference>
<dbReference type="InterPro" id="IPR018129">
    <property type="entry name" value="PEP_COase_Lys_AS"/>
</dbReference>
<keyword evidence="7 10" id="KW-0456">Lyase</keyword>
<dbReference type="AlphaFoldDB" id="A0A3E1K6C4"/>
<evidence type="ECO:0000256" key="8">
    <source>
        <dbReference type="ARBA" id="ARBA00023300"/>
    </source>
</evidence>
<dbReference type="InterPro" id="IPR033129">
    <property type="entry name" value="PEPCASE_His_AS"/>
</dbReference>
<keyword evidence="8 10" id="KW-0120">Carbon dioxide fixation</keyword>
<evidence type="ECO:0000256" key="5">
    <source>
        <dbReference type="ARBA" id="ARBA00022419"/>
    </source>
</evidence>
<dbReference type="OrthoDB" id="9768133at2"/>
<comment type="subunit">
    <text evidence="10">Homotetramer.</text>
</comment>
<comment type="similarity">
    <text evidence="3 10">Belongs to the PEPCase type 1 family.</text>
</comment>
<evidence type="ECO:0000256" key="6">
    <source>
        <dbReference type="ARBA" id="ARBA00022842"/>
    </source>
</evidence>
<dbReference type="HAMAP" id="MF_00595">
    <property type="entry name" value="PEPcase_type1"/>
    <property type="match status" value="1"/>
</dbReference>
<keyword evidence="13" id="KW-0670">Pyruvate</keyword>
<evidence type="ECO:0000256" key="10">
    <source>
        <dbReference type="HAMAP-Rule" id="MF_00595"/>
    </source>
</evidence>
<dbReference type="InterPro" id="IPR022805">
    <property type="entry name" value="PEP_COase_bac/pln-type"/>
</dbReference>
<sequence>MKRQDIDFPAEHQPLRDDVSLLGGMIGELLREQCGDALFERVETSRSAAIARRVGEDDGSGLLEQCRIEDAGEASAFVRAFAAWFRMVNLAEQVHRIRRRREYMAAGEDVQPDSLADVFEKLADEGRDWEEVRSSLDDLLVEPVFTAHPTEATRRSMLEKEQRMARYLVERLDPGLSENAANRLIDRVRMEQTIAWQTAEQSRTRPSVADEAEHAHYYLANVLYRVAPVVHENLAEAATRAWGKELWPGDLPSVLRFGSWVGGDMDGNPNVTGETVMETLTEQRRQVIGNYLGEVRRLNRLLSQTDGRVEVSAPVRERVSEYRRLLPQEAEAIPARHAEMPYRVLLSLVEARLKATVDDSECAYGHVDEFAADLKLIAESLQANRGRRAGLFPVERLLRRIDIFGFHLAALDLRIDSGDLHEAVAELIDDPEWPDRAPEERTAYLEDAVGQGGVPDGADAGATHPVFKLLAAAGRAHDKFGGRAITTLIISMSRNADDILAAWFMARAAGVDRNGLDIVPLFETVDDLIAAEGVMEGLLALEVWRELLAQRGDRQTVMLGYSDSNKDGGMVASRWSLQDAQRKLLALFEQHGVKVTFFHGRGGTVGRGGGKTPRAVLAAPVGSVGGRLRMTEQGEVIHRKYGLRTIAVRNLEQTTGAVIKAGFLDRDPDSEEGPWRRAMARLADHSRSAYRELVYGDESFGEYFRLATPIDVIERMRIGSRPASRAKKTGISGLRAIPWVFAWGQSRQGLPGWYGLGTGLERLIDDIGFDQVEEMAREWLFFSNLLSDAEMAMSKADIGIGRHYAALAGELGERYFPTIEREFARTREMICRIRGQDELLDKDPTLKRSILLRNPYVDPMSFTQVELLERWRAGGSKDEALELALIDSVHGIAQGLQNTG</sequence>
<evidence type="ECO:0000256" key="7">
    <source>
        <dbReference type="ARBA" id="ARBA00023239"/>
    </source>
</evidence>
<dbReference type="EC" id="4.1.1.31" evidence="4 10"/>
<dbReference type="GO" id="GO:0006099">
    <property type="term" value="P:tricarboxylic acid cycle"/>
    <property type="evidence" value="ECO:0007669"/>
    <property type="project" value="InterPro"/>
</dbReference>
<dbReference type="GO" id="GO:0005829">
    <property type="term" value="C:cytosol"/>
    <property type="evidence" value="ECO:0007669"/>
    <property type="project" value="TreeGrafter"/>
</dbReference>
<dbReference type="InterPro" id="IPR015813">
    <property type="entry name" value="Pyrv/PenolPyrv_kinase-like_dom"/>
</dbReference>
<evidence type="ECO:0000256" key="11">
    <source>
        <dbReference type="PROSITE-ProRule" id="PRU10111"/>
    </source>
</evidence>
<evidence type="ECO:0000256" key="2">
    <source>
        <dbReference type="ARBA" id="ARBA00003670"/>
    </source>
</evidence>
<keyword evidence="14" id="KW-1185">Reference proteome</keyword>
<evidence type="ECO:0000256" key="4">
    <source>
        <dbReference type="ARBA" id="ARBA00012305"/>
    </source>
</evidence>
<gene>
    <name evidence="10" type="primary">ppc</name>
    <name evidence="13" type="ORF">DZC52_12820</name>
</gene>
<name>A0A3E1K6C4_9GAMM</name>
<keyword evidence="6 10" id="KW-0460">Magnesium</keyword>
<evidence type="ECO:0000313" key="14">
    <source>
        <dbReference type="Proteomes" id="UP000260351"/>
    </source>
</evidence>
<evidence type="ECO:0000313" key="13">
    <source>
        <dbReference type="EMBL" id="RFF29518.1"/>
    </source>
</evidence>
<dbReference type="RefSeq" id="WP_116651544.1">
    <property type="nucleotide sequence ID" value="NZ_QUZK01000046.1"/>
</dbReference>
<dbReference type="PRINTS" id="PR00150">
    <property type="entry name" value="PEPCARBXLASE"/>
</dbReference>
<protein>
    <recommendedName>
        <fullName evidence="5 10">Phosphoenolpyruvate carboxylase</fullName>
        <shortName evidence="10">PEPC</shortName>
        <shortName evidence="10">PEPCase</shortName>
        <ecNumber evidence="4 10">4.1.1.31</ecNumber>
    </recommendedName>
</protein>
<dbReference type="SUPFAM" id="SSF51621">
    <property type="entry name" value="Phosphoenolpyruvate/pyruvate domain"/>
    <property type="match status" value="1"/>
</dbReference>
<proteinExistence type="inferred from homology"/>
<dbReference type="PANTHER" id="PTHR30523:SF6">
    <property type="entry name" value="PHOSPHOENOLPYRUVATE CARBOXYLASE"/>
    <property type="match status" value="1"/>
</dbReference>
<accession>A0A3E1K6C4</accession>
<dbReference type="PROSITE" id="PS00781">
    <property type="entry name" value="PEPCASE_1"/>
    <property type="match status" value="1"/>
</dbReference>
<evidence type="ECO:0000256" key="9">
    <source>
        <dbReference type="ARBA" id="ARBA00048995"/>
    </source>
</evidence>
<dbReference type="PANTHER" id="PTHR30523">
    <property type="entry name" value="PHOSPHOENOLPYRUVATE CARBOXYLASE"/>
    <property type="match status" value="1"/>
</dbReference>
<dbReference type="Proteomes" id="UP000260351">
    <property type="component" value="Unassembled WGS sequence"/>
</dbReference>
<dbReference type="Pfam" id="PF00311">
    <property type="entry name" value="PEPcase"/>
    <property type="match status" value="1"/>
</dbReference>
<comment type="catalytic activity">
    <reaction evidence="9 10">
        <text>oxaloacetate + phosphate = phosphoenolpyruvate + hydrogencarbonate</text>
        <dbReference type="Rhea" id="RHEA:28370"/>
        <dbReference type="ChEBI" id="CHEBI:16452"/>
        <dbReference type="ChEBI" id="CHEBI:17544"/>
        <dbReference type="ChEBI" id="CHEBI:43474"/>
        <dbReference type="ChEBI" id="CHEBI:58702"/>
        <dbReference type="EC" id="4.1.1.31"/>
    </reaction>
</comment>
<reference evidence="13 14" key="1">
    <citation type="submission" date="2018-08" db="EMBL/GenBank/DDBJ databases">
        <title>Wenzhouxiangella salilacus sp. nov., a novel bacterium isolated from a saline lake in Xinjiang Province, China.</title>
        <authorList>
            <person name="Han S."/>
        </authorList>
    </citation>
    <scope>NUCLEOTIDE SEQUENCE [LARGE SCALE GENOMIC DNA]</scope>
    <source>
        <strain evidence="13 14">XDB06</strain>
    </source>
</reference>
<comment type="cofactor">
    <cofactor evidence="1 10">
        <name>Mg(2+)</name>
        <dbReference type="ChEBI" id="CHEBI:18420"/>
    </cofactor>
</comment>
<dbReference type="GO" id="GO:0006107">
    <property type="term" value="P:oxaloacetate metabolic process"/>
    <property type="evidence" value="ECO:0007669"/>
    <property type="project" value="UniProtKB-UniRule"/>
</dbReference>
<evidence type="ECO:0000256" key="12">
    <source>
        <dbReference type="PROSITE-ProRule" id="PRU10112"/>
    </source>
</evidence>
<evidence type="ECO:0000256" key="1">
    <source>
        <dbReference type="ARBA" id="ARBA00001946"/>
    </source>
</evidence>